<keyword evidence="5" id="KW-0456">Lyase</keyword>
<dbReference type="Gene3D" id="3.40.640.10">
    <property type="entry name" value="Type I PLP-dependent aspartate aminotransferase-like (Major domain)"/>
    <property type="match status" value="1"/>
</dbReference>
<dbReference type="InterPro" id="IPR015422">
    <property type="entry name" value="PyrdxlP-dep_Trfase_small"/>
</dbReference>
<dbReference type="Pfam" id="PF07204">
    <property type="entry name" value="Orthoreo_P10"/>
    <property type="match status" value="1"/>
</dbReference>
<dbReference type="InterPro" id="IPR010977">
    <property type="entry name" value="Aromatic_deC"/>
</dbReference>
<dbReference type="InterPro" id="IPR015421">
    <property type="entry name" value="PyrdxlP-dep_Trfase_major"/>
</dbReference>
<keyword evidence="6" id="KW-1133">Transmembrane helix</keyword>
<keyword evidence="7" id="KW-1185">Reference proteome</keyword>
<dbReference type="PRINTS" id="PR00800">
    <property type="entry name" value="YHDCRBOXLASE"/>
</dbReference>
<evidence type="ECO:0000256" key="2">
    <source>
        <dbReference type="ARBA" id="ARBA00009533"/>
    </source>
</evidence>
<comment type="cofactor">
    <cofactor evidence="1">
        <name>pyridoxal 5'-phosphate</name>
        <dbReference type="ChEBI" id="CHEBI:597326"/>
    </cofactor>
</comment>
<sequence>MFQIQYHLVYLSSILFGNEITVADSVYILATQNFTKSVVHAIYENFPASKGDVYMGSLCNAANHNVSTNEKITEHSPLILVSDDESKHIVCENENLQKYLMIYVYGRKDLSGVVHLKKGDKIDYKFELNKYDFNHVDKVFTIFKKLSETLPIRYSGFKKIFVESHKIPSYWSRLILGREINTKNKKVSTKSNFISYLNSFLLCGGLLIIIIIIIILICTMKKKQKKKRMKLNEMINKLKDANTIDLPQNKEIMDPNDIRGYFFNVSNQVAKLIDSHIAKVEVSNVVPEVKNISSMMLLEPYIGNHKVNELFDEIFKDMMPSITSPHHSKNYSLKPGTNVSDVVSSIFISYISLIGLDRIPKQTLKTLEQGVFNWFGRAIGLPDEFLFHKQTFTTTVFDPLFTSSGGGLILSNNVLAIIHVFFAARNMKLKSIFPNSDNSNHFDIKLDLQKRFIVYMNEDQLENYESLCNSLYLHCRAIPFSEKFELCQDCLTKQIEEDIKDDYIPFLVISSFAASTLCCYDNLEEISQVCDKFNLWLHVDASYGGFSLINEKIRKYATGLHNANSILICPDRFMVCSPEISVLFTRNFNFLYRSVFTKEIQCPEDEWLINGEDVKKFLPLKLWFVFKIYGLETLRERITKLMQDTNTLKELIKKDDRLELYNFLSLGVVTFKVKALTETESSQKTSQLAKFINTTRQLLVTEFCINKEIKLIQLSVIHITKTSNLITNHWGDIEKIINNFFDNGSEIQPLPSHTSTLK</sequence>
<name>A0A0N4ZZA7_PARTI</name>
<feature type="transmembrane region" description="Helical" evidence="6">
    <location>
        <begin position="193"/>
        <end position="220"/>
    </location>
</feature>
<dbReference type="PANTHER" id="PTHR11999:SF70">
    <property type="entry name" value="MIP05841P"/>
    <property type="match status" value="1"/>
</dbReference>
<comment type="similarity">
    <text evidence="2">Belongs to the group II decarboxylase family.</text>
</comment>
<dbReference type="InterPro" id="IPR015424">
    <property type="entry name" value="PyrdxlP-dep_Trfase"/>
</dbReference>
<dbReference type="GO" id="GO:0016831">
    <property type="term" value="F:carboxy-lyase activity"/>
    <property type="evidence" value="ECO:0007669"/>
    <property type="project" value="UniProtKB-KW"/>
</dbReference>
<keyword evidence="6" id="KW-0812">Transmembrane</keyword>
<protein>
    <submittedName>
        <fullName evidence="8">DNA-directed RNA polymerase</fullName>
    </submittedName>
</protein>
<dbReference type="Gene3D" id="3.90.1150.10">
    <property type="entry name" value="Aspartate Aminotransferase, domain 1"/>
    <property type="match status" value="1"/>
</dbReference>
<reference evidence="8" key="1">
    <citation type="submission" date="2017-02" db="UniProtKB">
        <authorList>
            <consortium name="WormBaseParasite"/>
        </authorList>
    </citation>
    <scope>IDENTIFICATION</scope>
</reference>
<evidence type="ECO:0000313" key="7">
    <source>
        <dbReference type="Proteomes" id="UP000038045"/>
    </source>
</evidence>
<proteinExistence type="inferred from homology"/>
<dbReference type="Pfam" id="PF00282">
    <property type="entry name" value="Pyridoxal_deC"/>
    <property type="match status" value="1"/>
</dbReference>
<dbReference type="WBParaSite" id="PTRK_0001412000.1">
    <property type="protein sequence ID" value="PTRK_0001412000.1"/>
    <property type="gene ID" value="PTRK_0001412000"/>
</dbReference>
<dbReference type="GO" id="GO:0005737">
    <property type="term" value="C:cytoplasm"/>
    <property type="evidence" value="ECO:0007669"/>
    <property type="project" value="TreeGrafter"/>
</dbReference>
<keyword evidence="3" id="KW-0210">Decarboxylase</keyword>
<evidence type="ECO:0000313" key="8">
    <source>
        <dbReference type="WBParaSite" id="PTRK_0001412000.1"/>
    </source>
</evidence>
<dbReference type="STRING" id="131310.A0A0N4ZZA7"/>
<dbReference type="Proteomes" id="UP000038045">
    <property type="component" value="Unplaced"/>
</dbReference>
<dbReference type="GO" id="GO:0030170">
    <property type="term" value="F:pyridoxal phosphate binding"/>
    <property type="evidence" value="ECO:0007669"/>
    <property type="project" value="InterPro"/>
</dbReference>
<accession>A0A0N4ZZA7</accession>
<dbReference type="AlphaFoldDB" id="A0A0N4ZZA7"/>
<dbReference type="GO" id="GO:0006520">
    <property type="term" value="P:amino acid metabolic process"/>
    <property type="evidence" value="ECO:0007669"/>
    <property type="project" value="InterPro"/>
</dbReference>
<dbReference type="InterPro" id="IPR002129">
    <property type="entry name" value="PyrdxlP-dep_de-COase"/>
</dbReference>
<dbReference type="InterPro" id="IPR009854">
    <property type="entry name" value="Orthoreo_P10"/>
</dbReference>
<keyword evidence="4" id="KW-0663">Pyridoxal phosphate</keyword>
<dbReference type="SUPFAM" id="SSF53383">
    <property type="entry name" value="PLP-dependent transferases"/>
    <property type="match status" value="1"/>
</dbReference>
<evidence type="ECO:0000256" key="3">
    <source>
        <dbReference type="ARBA" id="ARBA00022793"/>
    </source>
</evidence>
<organism evidence="7 8">
    <name type="scientific">Parastrongyloides trichosuri</name>
    <name type="common">Possum-specific nematode worm</name>
    <dbReference type="NCBI Taxonomy" id="131310"/>
    <lineage>
        <taxon>Eukaryota</taxon>
        <taxon>Metazoa</taxon>
        <taxon>Ecdysozoa</taxon>
        <taxon>Nematoda</taxon>
        <taxon>Chromadorea</taxon>
        <taxon>Rhabditida</taxon>
        <taxon>Tylenchina</taxon>
        <taxon>Panagrolaimomorpha</taxon>
        <taxon>Strongyloidoidea</taxon>
        <taxon>Strongyloididae</taxon>
        <taxon>Parastrongyloides</taxon>
    </lineage>
</organism>
<keyword evidence="6" id="KW-0472">Membrane</keyword>
<evidence type="ECO:0000256" key="5">
    <source>
        <dbReference type="ARBA" id="ARBA00023239"/>
    </source>
</evidence>
<evidence type="ECO:0000256" key="1">
    <source>
        <dbReference type="ARBA" id="ARBA00001933"/>
    </source>
</evidence>
<dbReference type="PANTHER" id="PTHR11999">
    <property type="entry name" value="GROUP II PYRIDOXAL-5-PHOSPHATE DECARBOXYLASE"/>
    <property type="match status" value="1"/>
</dbReference>
<dbReference type="GO" id="GO:0019752">
    <property type="term" value="P:carboxylic acid metabolic process"/>
    <property type="evidence" value="ECO:0007669"/>
    <property type="project" value="InterPro"/>
</dbReference>
<evidence type="ECO:0000256" key="6">
    <source>
        <dbReference type="SAM" id="Phobius"/>
    </source>
</evidence>
<evidence type="ECO:0000256" key="4">
    <source>
        <dbReference type="ARBA" id="ARBA00022898"/>
    </source>
</evidence>